<feature type="transmembrane region" description="Helical" evidence="1">
    <location>
        <begin position="78"/>
        <end position="97"/>
    </location>
</feature>
<sequence>MASEYNLALVALSYCISVLGSYTALKLAKGMATSRPENLWFWVVGSAFALGGGGVWAMHFVGMLAFDTPVDFGYDLGMTLASLVLAVVVVGLGLYVVGRNPDSLMRLLSAGLITGLGVASMHYTGMEAMVMPGEMIYDPALVGASILIAVGASICALWLAFNVHTLMLRILSAMVMGVAVCGMHYTGMAAMHMNYSHSPADSLSLLQYKATLDPGVLAVLIAVVVVALLLSLLVGTMEGLKEQERRVSLRIDR</sequence>
<dbReference type="EMBL" id="JBBKTX010000002">
    <property type="protein sequence ID" value="MFK4751197.1"/>
    <property type="molecule type" value="Genomic_DNA"/>
</dbReference>
<gene>
    <name evidence="3" type="ORF">WG929_02140</name>
</gene>
<dbReference type="Proteomes" id="UP001620597">
    <property type="component" value="Unassembled WGS sequence"/>
</dbReference>
<accession>A0ABW8NE18</accession>
<evidence type="ECO:0000256" key="1">
    <source>
        <dbReference type="PROSITE-ProRule" id="PRU00244"/>
    </source>
</evidence>
<keyword evidence="1" id="KW-0472">Membrane</keyword>
<evidence type="ECO:0000313" key="3">
    <source>
        <dbReference type="EMBL" id="MFK4751197.1"/>
    </source>
</evidence>
<dbReference type="InterPro" id="IPR005330">
    <property type="entry name" value="MHYT_dom"/>
</dbReference>
<reference evidence="3 4" key="1">
    <citation type="submission" date="2024-03" db="EMBL/GenBank/DDBJ databases">
        <title>High-quality draft genome sequence of Oceanobacter sp. wDCs-4.</title>
        <authorList>
            <person name="Dong C."/>
        </authorList>
    </citation>
    <scope>NUCLEOTIDE SEQUENCE [LARGE SCALE GENOMIC DNA]</scope>
    <source>
        <strain evidence="4">wDCs-4</strain>
    </source>
</reference>
<protein>
    <submittedName>
        <fullName evidence="3">MHYT domain-containing protein</fullName>
    </submittedName>
</protein>
<proteinExistence type="predicted"/>
<comment type="caution">
    <text evidence="3">The sequence shown here is derived from an EMBL/GenBank/DDBJ whole genome shotgun (WGS) entry which is preliminary data.</text>
</comment>
<dbReference type="PANTHER" id="PTHR35152:SF1">
    <property type="entry name" value="DOMAIN SIGNALLING PROTEIN, PUTATIVE (AFU_ORTHOLOGUE AFUA_5G11310)-RELATED"/>
    <property type="match status" value="1"/>
</dbReference>
<dbReference type="RefSeq" id="WP_416204702.1">
    <property type="nucleotide sequence ID" value="NZ_JBBKTX010000002.1"/>
</dbReference>
<feature type="transmembrane region" description="Helical" evidence="1">
    <location>
        <begin position="104"/>
        <end position="124"/>
    </location>
</feature>
<evidence type="ECO:0000313" key="4">
    <source>
        <dbReference type="Proteomes" id="UP001620597"/>
    </source>
</evidence>
<evidence type="ECO:0000259" key="2">
    <source>
        <dbReference type="PROSITE" id="PS50924"/>
    </source>
</evidence>
<feature type="transmembrane region" description="Helical" evidence="1">
    <location>
        <begin position="39"/>
        <end position="66"/>
    </location>
</feature>
<feature type="transmembrane region" description="Helical" evidence="1">
    <location>
        <begin position="136"/>
        <end position="161"/>
    </location>
</feature>
<dbReference type="Pfam" id="PF03707">
    <property type="entry name" value="MHYT"/>
    <property type="match status" value="3"/>
</dbReference>
<name>A0ABW8NE18_9GAMM</name>
<keyword evidence="1" id="KW-1133">Transmembrane helix</keyword>
<feature type="transmembrane region" description="Helical" evidence="1">
    <location>
        <begin position="173"/>
        <end position="195"/>
    </location>
</feature>
<keyword evidence="1" id="KW-0812">Transmembrane</keyword>
<feature type="transmembrane region" description="Helical" evidence="1">
    <location>
        <begin position="6"/>
        <end position="27"/>
    </location>
</feature>
<feature type="domain" description="MHYT" evidence="2">
    <location>
        <begin position="5"/>
        <end position="194"/>
    </location>
</feature>
<organism evidence="3 4">
    <name type="scientific">Oceanobacter antarcticus</name>
    <dbReference type="NCBI Taxonomy" id="3133425"/>
    <lineage>
        <taxon>Bacteria</taxon>
        <taxon>Pseudomonadati</taxon>
        <taxon>Pseudomonadota</taxon>
        <taxon>Gammaproteobacteria</taxon>
        <taxon>Oceanospirillales</taxon>
        <taxon>Oceanospirillaceae</taxon>
        <taxon>Oceanobacter</taxon>
    </lineage>
</organism>
<dbReference type="PANTHER" id="PTHR35152">
    <property type="entry name" value="DOMAIN SIGNALLING PROTEIN, PUTATIVE (AFU_ORTHOLOGUE AFUA_5G11310)-RELATED"/>
    <property type="match status" value="1"/>
</dbReference>
<keyword evidence="4" id="KW-1185">Reference proteome</keyword>
<feature type="transmembrane region" description="Helical" evidence="1">
    <location>
        <begin position="215"/>
        <end position="236"/>
    </location>
</feature>
<dbReference type="PROSITE" id="PS50924">
    <property type="entry name" value="MHYT"/>
    <property type="match status" value="1"/>
</dbReference>